<organism evidence="2">
    <name type="scientific">viral metagenome</name>
    <dbReference type="NCBI Taxonomy" id="1070528"/>
    <lineage>
        <taxon>unclassified sequences</taxon>
        <taxon>metagenomes</taxon>
        <taxon>organismal metagenomes</taxon>
    </lineage>
</organism>
<proteinExistence type="predicted"/>
<reference evidence="2" key="1">
    <citation type="journal article" date="2020" name="Nature">
        <title>Giant virus diversity and host interactions through global metagenomics.</title>
        <authorList>
            <person name="Schulz F."/>
            <person name="Roux S."/>
            <person name="Paez-Espino D."/>
            <person name="Jungbluth S."/>
            <person name="Walsh D.A."/>
            <person name="Denef V.J."/>
            <person name="McMahon K.D."/>
            <person name="Konstantinidis K.T."/>
            <person name="Eloe-Fadrosh E.A."/>
            <person name="Kyrpides N.C."/>
            <person name="Woyke T."/>
        </authorList>
    </citation>
    <scope>NUCLEOTIDE SEQUENCE</scope>
    <source>
        <strain evidence="2">GVMAG-S-1038524-41</strain>
    </source>
</reference>
<protein>
    <submittedName>
        <fullName evidence="2">Uncharacterized protein</fullName>
    </submittedName>
</protein>
<dbReference type="PANTHER" id="PTHR37456">
    <property type="entry name" value="SI:CH211-266K2.1"/>
    <property type="match status" value="1"/>
</dbReference>
<accession>A0A6C0JMG2</accession>
<feature type="region of interest" description="Disordered" evidence="1">
    <location>
        <begin position="153"/>
        <end position="186"/>
    </location>
</feature>
<dbReference type="Gene3D" id="1.20.5.320">
    <property type="entry name" value="6-Phosphogluconate Dehydrogenase, domain 3"/>
    <property type="match status" value="1"/>
</dbReference>
<evidence type="ECO:0000313" key="2">
    <source>
        <dbReference type="EMBL" id="QHU06759.1"/>
    </source>
</evidence>
<dbReference type="EMBL" id="MN740667">
    <property type="protein sequence ID" value="QHU06759.1"/>
    <property type="molecule type" value="Genomic_DNA"/>
</dbReference>
<sequence>MAFRMRYNSRPNYTPQPEPDENKIEEKVHEPVTVIVDSEDSSSDSEEKVVTNNFEPYHSTLNLSPISVDNFDISSPPRQIASIPSTYLIGPTGPPGKPGQEGPRGKVGPDGLQGPVGDQGPVSEQGHTGPQGVPGLLGPTGSAGVCECVQFTGTSSQDVPGPQGPVGEQGPTGSRGYQGPTGSRGSTGFNGVSVKSVLYNSGVVLTNESYTDIVTIPFNGSLCVLDNILVVLNSATGVSELILVNITNPEEEVVVGELEVPPNRLQVVEWKEFHDLPLVMSVLQIRGKAEDKTQVLSLEFNMH</sequence>
<feature type="compositionally biased region" description="Low complexity" evidence="1">
    <location>
        <begin position="159"/>
        <end position="171"/>
    </location>
</feature>
<feature type="region of interest" description="Disordered" evidence="1">
    <location>
        <begin position="1"/>
        <end position="30"/>
    </location>
</feature>
<name>A0A6C0JMG2_9ZZZZ</name>
<feature type="compositionally biased region" description="Basic and acidic residues" evidence="1">
    <location>
        <begin position="20"/>
        <end position="30"/>
    </location>
</feature>
<evidence type="ECO:0000256" key="1">
    <source>
        <dbReference type="SAM" id="MobiDB-lite"/>
    </source>
</evidence>
<dbReference type="AlphaFoldDB" id="A0A6C0JMG2"/>
<feature type="region of interest" description="Disordered" evidence="1">
    <location>
        <begin position="77"/>
        <end position="137"/>
    </location>
</feature>
<dbReference type="PANTHER" id="PTHR37456:SF6">
    <property type="entry name" value="COLLAGEN ALPHA-1(XXIII) CHAIN-LIKE ISOFORM X2"/>
    <property type="match status" value="1"/>
</dbReference>
<dbReference type="InterPro" id="IPR050938">
    <property type="entry name" value="Collagen_Structural_Proteins"/>
</dbReference>
<dbReference type="InterPro" id="IPR008160">
    <property type="entry name" value="Collagen"/>
</dbReference>
<dbReference type="Pfam" id="PF01391">
    <property type="entry name" value="Collagen"/>
    <property type="match status" value="1"/>
</dbReference>